<dbReference type="InterPro" id="IPR018393">
    <property type="entry name" value="NADHpl_OxRdtase_5_subgr"/>
</dbReference>
<evidence type="ECO:0000256" key="3">
    <source>
        <dbReference type="ARBA" id="ARBA00022989"/>
    </source>
</evidence>
<dbReference type="PANTHER" id="PTHR42829">
    <property type="entry name" value="NADH-UBIQUINONE OXIDOREDUCTASE CHAIN 5"/>
    <property type="match status" value="1"/>
</dbReference>
<dbReference type="EMBL" id="FOLE01000001">
    <property type="protein sequence ID" value="SFB84549.1"/>
    <property type="molecule type" value="Genomic_DNA"/>
</dbReference>
<dbReference type="AlphaFoldDB" id="A0A1I1EBL3"/>
<evidence type="ECO:0000256" key="1">
    <source>
        <dbReference type="ARBA" id="ARBA00004127"/>
    </source>
</evidence>
<keyword evidence="10" id="KW-1185">Reference proteome</keyword>
<feature type="transmembrane region" description="Helical" evidence="6">
    <location>
        <begin position="248"/>
        <end position="266"/>
    </location>
</feature>
<feature type="domain" description="NADH-Ubiquinone oxidoreductase (complex I) chain 5 N-terminal" evidence="8">
    <location>
        <begin position="64"/>
        <end position="115"/>
    </location>
</feature>
<feature type="transmembrane region" description="Helical" evidence="6">
    <location>
        <begin position="304"/>
        <end position="324"/>
    </location>
</feature>
<dbReference type="GO" id="GO:0008137">
    <property type="term" value="F:NADH dehydrogenase (ubiquinone) activity"/>
    <property type="evidence" value="ECO:0007669"/>
    <property type="project" value="InterPro"/>
</dbReference>
<dbReference type="PRINTS" id="PR01434">
    <property type="entry name" value="NADHDHGNASE5"/>
</dbReference>
<dbReference type="InterPro" id="IPR001750">
    <property type="entry name" value="ND/Mrp_TM"/>
</dbReference>
<gene>
    <name evidence="9" type="ORF">SAMN05421780_101735</name>
</gene>
<dbReference type="Proteomes" id="UP000199514">
    <property type="component" value="Unassembled WGS sequence"/>
</dbReference>
<dbReference type="InterPro" id="IPR003945">
    <property type="entry name" value="NU5C-like"/>
</dbReference>
<protein>
    <submittedName>
        <fullName evidence="9">NADH-quinone oxidoreductase subunit L</fullName>
    </submittedName>
</protein>
<feature type="domain" description="NADH:quinone oxidoreductase/Mrp antiporter transmembrane" evidence="7">
    <location>
        <begin position="131"/>
        <end position="425"/>
    </location>
</feature>
<dbReference type="RefSeq" id="WP_091507448.1">
    <property type="nucleotide sequence ID" value="NZ_FOLE01000001.1"/>
</dbReference>
<feature type="transmembrane region" description="Helical" evidence="6">
    <location>
        <begin position="384"/>
        <end position="408"/>
    </location>
</feature>
<feature type="transmembrane region" description="Helical" evidence="6">
    <location>
        <begin position="698"/>
        <end position="714"/>
    </location>
</feature>
<dbReference type="GO" id="GO:0003954">
    <property type="term" value="F:NADH dehydrogenase activity"/>
    <property type="evidence" value="ECO:0007669"/>
    <property type="project" value="TreeGrafter"/>
</dbReference>
<feature type="transmembrane region" description="Helical" evidence="6">
    <location>
        <begin position="523"/>
        <end position="546"/>
    </location>
</feature>
<accession>A0A1I1EBL3</accession>
<evidence type="ECO:0000313" key="9">
    <source>
        <dbReference type="EMBL" id="SFB84549.1"/>
    </source>
</evidence>
<evidence type="ECO:0000256" key="2">
    <source>
        <dbReference type="ARBA" id="ARBA00022692"/>
    </source>
</evidence>
<name>A0A1I1EBL3_9BACT</name>
<feature type="transmembrane region" description="Helical" evidence="6">
    <location>
        <begin position="208"/>
        <end position="227"/>
    </location>
</feature>
<evidence type="ECO:0000256" key="4">
    <source>
        <dbReference type="ARBA" id="ARBA00023136"/>
    </source>
</evidence>
<feature type="transmembrane region" description="Helical" evidence="6">
    <location>
        <begin position="177"/>
        <end position="196"/>
    </location>
</feature>
<proteinExistence type="predicted"/>
<feature type="transmembrane region" description="Helical" evidence="6">
    <location>
        <begin position="83"/>
        <end position="100"/>
    </location>
</feature>
<evidence type="ECO:0000259" key="8">
    <source>
        <dbReference type="Pfam" id="PF00662"/>
    </source>
</evidence>
<dbReference type="GO" id="GO:0015990">
    <property type="term" value="P:electron transport coupled proton transport"/>
    <property type="evidence" value="ECO:0007669"/>
    <property type="project" value="TreeGrafter"/>
</dbReference>
<keyword evidence="3 6" id="KW-1133">Transmembrane helix</keyword>
<dbReference type="STRING" id="927664.SAMN05421780_101735"/>
<feature type="transmembrane region" description="Helical" evidence="6">
    <location>
        <begin position="484"/>
        <end position="503"/>
    </location>
</feature>
<evidence type="ECO:0000259" key="7">
    <source>
        <dbReference type="Pfam" id="PF00361"/>
    </source>
</evidence>
<keyword evidence="4 6" id="KW-0472">Membrane</keyword>
<dbReference type="Gene3D" id="1.20.5.2700">
    <property type="match status" value="1"/>
</dbReference>
<dbReference type="InterPro" id="IPR001516">
    <property type="entry name" value="Proton_antipo_N"/>
</dbReference>
<feature type="transmembrane region" description="Helical" evidence="6">
    <location>
        <begin position="135"/>
        <end position="156"/>
    </location>
</feature>
<feature type="transmembrane region" description="Helical" evidence="6">
    <location>
        <begin position="428"/>
        <end position="449"/>
    </location>
</feature>
<evidence type="ECO:0000256" key="5">
    <source>
        <dbReference type="RuleBase" id="RU000320"/>
    </source>
</evidence>
<dbReference type="Pfam" id="PF00361">
    <property type="entry name" value="Proton_antipo_M"/>
    <property type="match status" value="1"/>
</dbReference>
<feature type="transmembrane region" description="Helical" evidence="6">
    <location>
        <begin position="649"/>
        <end position="669"/>
    </location>
</feature>
<feature type="transmembrane region" description="Helical" evidence="6">
    <location>
        <begin position="28"/>
        <end position="46"/>
    </location>
</feature>
<dbReference type="GO" id="GO:0012505">
    <property type="term" value="C:endomembrane system"/>
    <property type="evidence" value="ECO:0007669"/>
    <property type="project" value="UniProtKB-SubCell"/>
</dbReference>
<feature type="transmembrane region" description="Helical" evidence="6">
    <location>
        <begin position="336"/>
        <end position="353"/>
    </location>
</feature>
<dbReference type="GO" id="GO:0016020">
    <property type="term" value="C:membrane"/>
    <property type="evidence" value="ECO:0007669"/>
    <property type="project" value="UniProtKB-SubCell"/>
</dbReference>
<comment type="subcellular location">
    <subcellularLocation>
        <location evidence="1">Endomembrane system</location>
        <topology evidence="1">Multi-pass membrane protein</topology>
    </subcellularLocation>
    <subcellularLocation>
        <location evidence="5">Membrane</location>
        <topology evidence="5">Multi-pass membrane protein</topology>
    </subcellularLocation>
</comment>
<dbReference type="Pfam" id="PF00662">
    <property type="entry name" value="Proton_antipo_N"/>
    <property type="match status" value="1"/>
</dbReference>
<dbReference type="GO" id="GO:0042773">
    <property type="term" value="P:ATP synthesis coupled electron transport"/>
    <property type="evidence" value="ECO:0007669"/>
    <property type="project" value="InterPro"/>
</dbReference>
<sequence length="715" mass="78993">MILLILVAAFLPLLNILTAYVFRPSDKWLSRLSAAVVSLSAVLMLYAGGSAWLGGQHWFVQTTWFSMGQSLVFRVGLNADTMALMMLSIILFVSALVHWFSGQYMKGDGALPRYFSALALFTCAMNGLVLSDNLITLFMCWELVGFASYLLIGFWYTKDSASNAAKKAFLVNRIGDAGLLTGIFACWANFGTVSLTEINQILQTNTQVVSTALLLVAGLGFLLACAGKSAQFPLQIWLPDAMEGPTPVSALIHAATMVTAGIYLLVRTYAILPPLVLHLAVLMGCITMLIAALTATRQTDIKRVLAFSTISQLGYMVVAIGVGAPQAAMFHLLTHAFFKAGLFLCAGSVIHALHDLAHRAEQWGQEHAHFDAQDMRLMGGLRKALPFTFVAYTTAAAALAGLPFLSGFLSKETILLATVSWAQHSGFWLAWLVPAVLLFTASLTTFYMMRQWYLVFWGEFQLEKHWHSAGLLQKVKEVPLPMRVPTLMLAALSTFIVFSVNPLDGSGSWFWQGHSPAHVHGHGFVLAASLLAAVVGFCVACTHYGLHVAMPLAEKVNQLLENQFYINQFYRKIIIAPVHRLANFTTQKSLQRFFELTVIKPLLYCTEQLAYIDKHKRYFIGTLFINPILKLSAAVAHFDETRVSGSVNIFSKIVVVFAHVIGFIDRFLVDGTIHLLVWLGRTLGGVVRSPQNGNVQQYVWYALGLFVLWLSFWIM</sequence>
<organism evidence="9 10">
    <name type="scientific">Flexibacter flexilis DSM 6793</name>
    <dbReference type="NCBI Taxonomy" id="927664"/>
    <lineage>
        <taxon>Bacteria</taxon>
        <taxon>Pseudomonadati</taxon>
        <taxon>Bacteroidota</taxon>
        <taxon>Cytophagia</taxon>
        <taxon>Cytophagales</taxon>
        <taxon>Flexibacteraceae</taxon>
        <taxon>Flexibacter</taxon>
    </lineage>
</organism>
<keyword evidence="2 5" id="KW-0812">Transmembrane</keyword>
<evidence type="ECO:0000256" key="6">
    <source>
        <dbReference type="SAM" id="Phobius"/>
    </source>
</evidence>
<dbReference type="PANTHER" id="PTHR42829:SF2">
    <property type="entry name" value="NADH-UBIQUINONE OXIDOREDUCTASE CHAIN 5"/>
    <property type="match status" value="1"/>
</dbReference>
<dbReference type="OrthoDB" id="9807568at2"/>
<feature type="transmembrane region" description="Helical" evidence="6">
    <location>
        <begin position="272"/>
        <end position="292"/>
    </location>
</feature>
<reference evidence="9 10" key="1">
    <citation type="submission" date="2016-10" db="EMBL/GenBank/DDBJ databases">
        <authorList>
            <person name="de Groot N.N."/>
        </authorList>
    </citation>
    <scope>NUCLEOTIDE SEQUENCE [LARGE SCALE GENOMIC DNA]</scope>
    <source>
        <strain evidence="9 10">DSM 6793</strain>
    </source>
</reference>
<dbReference type="NCBIfam" id="TIGR01974">
    <property type="entry name" value="NDH_I_L"/>
    <property type="match status" value="1"/>
</dbReference>
<evidence type="ECO:0000313" key="10">
    <source>
        <dbReference type="Proteomes" id="UP000199514"/>
    </source>
</evidence>